<evidence type="ECO:0000256" key="4">
    <source>
        <dbReference type="ARBA" id="ARBA00011903"/>
    </source>
</evidence>
<keyword evidence="14" id="KW-0829">Tyrosine-protein kinase</keyword>
<evidence type="ECO:0000256" key="5">
    <source>
        <dbReference type="ARBA" id="ARBA00022475"/>
    </source>
</evidence>
<dbReference type="AlphaFoldDB" id="A0A7Y9TM87"/>
<evidence type="ECO:0000313" key="22">
    <source>
        <dbReference type="EMBL" id="NYF80892.1"/>
    </source>
</evidence>
<keyword evidence="23" id="KW-1185">Reference proteome</keyword>
<evidence type="ECO:0000256" key="10">
    <source>
        <dbReference type="ARBA" id="ARBA00022777"/>
    </source>
</evidence>
<dbReference type="InterPro" id="IPR025669">
    <property type="entry name" value="AAA_dom"/>
</dbReference>
<evidence type="ECO:0000256" key="9">
    <source>
        <dbReference type="ARBA" id="ARBA00022741"/>
    </source>
</evidence>
<dbReference type="InterPro" id="IPR050445">
    <property type="entry name" value="Bact_polysacc_biosynth/exp"/>
</dbReference>
<accession>A0A7Y9TM87</accession>
<feature type="domain" description="Tyrosine-protein kinase G-rich" evidence="21">
    <location>
        <begin position="405"/>
        <end position="474"/>
    </location>
</feature>
<keyword evidence="9" id="KW-0547">Nucleotide-binding</keyword>
<evidence type="ECO:0000256" key="12">
    <source>
        <dbReference type="ARBA" id="ARBA00022989"/>
    </source>
</evidence>
<gene>
    <name evidence="22" type="ORF">HDF17_003212</name>
</gene>
<feature type="domain" description="Polysaccharide chain length determinant N-terminal" evidence="19">
    <location>
        <begin position="29"/>
        <end position="119"/>
    </location>
</feature>
<dbReference type="InterPro" id="IPR003856">
    <property type="entry name" value="LPS_length_determ_N"/>
</dbReference>
<dbReference type="RefSeq" id="WP_179492606.1">
    <property type="nucleotide sequence ID" value="NZ_JACCCW010000002.1"/>
</dbReference>
<keyword evidence="16" id="KW-0175">Coiled coil</keyword>
<keyword evidence="10" id="KW-0418">Kinase</keyword>
<keyword evidence="13 18" id="KW-0472">Membrane</keyword>
<feature type="transmembrane region" description="Helical" evidence="18">
    <location>
        <begin position="43"/>
        <end position="61"/>
    </location>
</feature>
<sequence>MTSQGTPNPPNVGVPGARASEFSVTSSDTSLSEVLITLRKRRWVLIITVLLGLFYGFYRAISQPKLYEATGRIQVRTGSSNEYRMTSVSSLLGTDSSTRLQTEVNILKSDTLLLTVAREMNLPNNPIFLGIKGNAPTRYSVDDPRIRQKTIRTLQANLTVQLIPKTDIIRLTYSSLSPKLSADIINKLIADYIQHSYETRFESTQRVSQWLSGQLDDLKQQVETSEEKMIDVQKRLGIVGMDPTHSQITMGLEDLLKASDQARIVRIMAEARYRTLENMGANAVEPSGGSGGGAASPGVGGGDSSSGTASVGLQSLRLQLSTLRATYAEALATLGPNNPVAQSEKAQIDELNKQIELEQQRMVQASREAYQIALSSENKTTGTLDAAKDEAYKLRDDLVEYTLRQREYEANRTLYDGLRQRLRTASVQAGLESLEIDIVDQALPPASPTLQPKSTIVIVALLVSLIIGASIAFLMESLDTGLRSIAEIEAITELPSLAIIPRSRRSNAEAGGNLSTAQRNINVLVQPKAQFAEAIRSLRTSLLLSTTGQPPKFIVFTSATPSEGKTTTAANLACVLAQGDSTVLLIDADLRRPNVHHRFGLNGKVGVTTVLTGSSTLENSVQRIPEVPNLSILPSGPVPPFPTEMLTSHAMDTLLEECGKHYTHVVIDTPPILSVTDAVLLARKADAVALVIRHGKSSKHVVRRARDLLIRSGAPLAGIVLNAVDLNAPEYYGYYGYSGYSYSSIDSDSWEAKAPSDDTKKSKRRS</sequence>
<dbReference type="Pfam" id="PF13614">
    <property type="entry name" value="AAA_31"/>
    <property type="match status" value="1"/>
</dbReference>
<feature type="region of interest" description="Disordered" evidence="17">
    <location>
        <begin position="746"/>
        <end position="766"/>
    </location>
</feature>
<dbReference type="GO" id="GO:0005524">
    <property type="term" value="F:ATP binding"/>
    <property type="evidence" value="ECO:0007669"/>
    <property type="project" value="UniProtKB-KW"/>
</dbReference>
<dbReference type="NCBIfam" id="TIGR01007">
    <property type="entry name" value="eps_fam"/>
    <property type="match status" value="1"/>
</dbReference>
<feature type="domain" description="AAA" evidence="20">
    <location>
        <begin position="563"/>
        <end position="692"/>
    </location>
</feature>
<evidence type="ECO:0000256" key="11">
    <source>
        <dbReference type="ARBA" id="ARBA00022840"/>
    </source>
</evidence>
<proteinExistence type="inferred from homology"/>
<dbReference type="InterPro" id="IPR005702">
    <property type="entry name" value="Wzc-like_C"/>
</dbReference>
<dbReference type="GO" id="GO:0005886">
    <property type="term" value="C:plasma membrane"/>
    <property type="evidence" value="ECO:0007669"/>
    <property type="project" value="UniProtKB-SubCell"/>
</dbReference>
<evidence type="ECO:0000256" key="8">
    <source>
        <dbReference type="ARBA" id="ARBA00022692"/>
    </source>
</evidence>
<dbReference type="InterPro" id="IPR032807">
    <property type="entry name" value="GNVR"/>
</dbReference>
<dbReference type="FunFam" id="3.40.50.300:FF:000527">
    <property type="entry name" value="Tyrosine-protein kinase etk"/>
    <property type="match status" value="1"/>
</dbReference>
<evidence type="ECO:0000259" key="21">
    <source>
        <dbReference type="Pfam" id="PF13807"/>
    </source>
</evidence>
<keyword evidence="6" id="KW-0997">Cell inner membrane</keyword>
<reference evidence="22 23" key="1">
    <citation type="submission" date="2020-07" db="EMBL/GenBank/DDBJ databases">
        <title>Genomic Encyclopedia of Type Strains, Phase IV (KMG-V): Genome sequencing to study the core and pangenomes of soil and plant-associated prokaryotes.</title>
        <authorList>
            <person name="Whitman W."/>
        </authorList>
    </citation>
    <scope>NUCLEOTIDE SEQUENCE [LARGE SCALE GENOMIC DNA]</scope>
    <source>
        <strain evidence="22 23">X4EP2</strain>
    </source>
</reference>
<dbReference type="Proteomes" id="UP000589520">
    <property type="component" value="Unassembled WGS sequence"/>
</dbReference>
<evidence type="ECO:0000256" key="14">
    <source>
        <dbReference type="ARBA" id="ARBA00023137"/>
    </source>
</evidence>
<dbReference type="Pfam" id="PF02706">
    <property type="entry name" value="Wzz"/>
    <property type="match status" value="1"/>
</dbReference>
<comment type="caution">
    <text evidence="22">The sequence shown here is derived from an EMBL/GenBank/DDBJ whole genome shotgun (WGS) entry which is preliminary data.</text>
</comment>
<evidence type="ECO:0000256" key="1">
    <source>
        <dbReference type="ARBA" id="ARBA00004429"/>
    </source>
</evidence>
<keyword evidence="11" id="KW-0067">ATP-binding</keyword>
<feature type="region of interest" description="Disordered" evidence="17">
    <location>
        <begin position="282"/>
        <end position="308"/>
    </location>
</feature>
<evidence type="ECO:0000256" key="6">
    <source>
        <dbReference type="ARBA" id="ARBA00022519"/>
    </source>
</evidence>
<dbReference type="SUPFAM" id="SSF52540">
    <property type="entry name" value="P-loop containing nucleoside triphosphate hydrolases"/>
    <property type="match status" value="1"/>
</dbReference>
<comment type="similarity">
    <text evidence="2">Belongs to the CpsD/CapB family.</text>
</comment>
<protein>
    <recommendedName>
        <fullName evidence="4">non-specific protein-tyrosine kinase</fullName>
        <ecNumber evidence="4">2.7.10.2</ecNumber>
    </recommendedName>
</protein>
<organism evidence="22 23">
    <name type="scientific">Granulicella arctica</name>
    <dbReference type="NCBI Taxonomy" id="940613"/>
    <lineage>
        <taxon>Bacteria</taxon>
        <taxon>Pseudomonadati</taxon>
        <taxon>Acidobacteriota</taxon>
        <taxon>Terriglobia</taxon>
        <taxon>Terriglobales</taxon>
        <taxon>Acidobacteriaceae</taxon>
        <taxon>Granulicella</taxon>
    </lineage>
</organism>
<keyword evidence="5" id="KW-1003">Cell membrane</keyword>
<evidence type="ECO:0000256" key="7">
    <source>
        <dbReference type="ARBA" id="ARBA00022679"/>
    </source>
</evidence>
<feature type="coiled-coil region" evidence="16">
    <location>
        <begin position="313"/>
        <end position="368"/>
    </location>
</feature>
<name>A0A7Y9TM87_9BACT</name>
<dbReference type="GO" id="GO:0004715">
    <property type="term" value="F:non-membrane spanning protein tyrosine kinase activity"/>
    <property type="evidence" value="ECO:0007669"/>
    <property type="project" value="UniProtKB-EC"/>
</dbReference>
<keyword evidence="12 18" id="KW-1133">Transmembrane helix</keyword>
<dbReference type="EC" id="2.7.10.2" evidence="4"/>
<feature type="compositionally biased region" description="Basic and acidic residues" evidence="17">
    <location>
        <begin position="750"/>
        <end position="760"/>
    </location>
</feature>
<comment type="subcellular location">
    <subcellularLocation>
        <location evidence="1">Cell inner membrane</location>
        <topology evidence="1">Multi-pass membrane protein</topology>
    </subcellularLocation>
</comment>
<dbReference type="CDD" id="cd05387">
    <property type="entry name" value="BY-kinase"/>
    <property type="match status" value="1"/>
</dbReference>
<dbReference type="Gene3D" id="3.40.50.300">
    <property type="entry name" value="P-loop containing nucleotide triphosphate hydrolases"/>
    <property type="match status" value="1"/>
</dbReference>
<dbReference type="Pfam" id="PF13807">
    <property type="entry name" value="GNVR"/>
    <property type="match status" value="1"/>
</dbReference>
<evidence type="ECO:0000256" key="15">
    <source>
        <dbReference type="ARBA" id="ARBA00051245"/>
    </source>
</evidence>
<evidence type="ECO:0000256" key="2">
    <source>
        <dbReference type="ARBA" id="ARBA00007316"/>
    </source>
</evidence>
<dbReference type="InterPro" id="IPR027417">
    <property type="entry name" value="P-loop_NTPase"/>
</dbReference>
<evidence type="ECO:0000256" key="18">
    <source>
        <dbReference type="SAM" id="Phobius"/>
    </source>
</evidence>
<feature type="compositionally biased region" description="Gly residues" evidence="17">
    <location>
        <begin position="288"/>
        <end position="304"/>
    </location>
</feature>
<evidence type="ECO:0000313" key="23">
    <source>
        <dbReference type="Proteomes" id="UP000589520"/>
    </source>
</evidence>
<dbReference type="EMBL" id="JACCCW010000002">
    <property type="protein sequence ID" value="NYF80892.1"/>
    <property type="molecule type" value="Genomic_DNA"/>
</dbReference>
<dbReference type="GO" id="GO:0042802">
    <property type="term" value="F:identical protein binding"/>
    <property type="evidence" value="ECO:0007669"/>
    <property type="project" value="UniProtKB-ARBA"/>
</dbReference>
<evidence type="ECO:0000256" key="3">
    <source>
        <dbReference type="ARBA" id="ARBA00008883"/>
    </source>
</evidence>
<dbReference type="PANTHER" id="PTHR32309">
    <property type="entry name" value="TYROSINE-PROTEIN KINASE"/>
    <property type="match status" value="1"/>
</dbReference>
<keyword evidence="7" id="KW-0808">Transferase</keyword>
<evidence type="ECO:0000259" key="20">
    <source>
        <dbReference type="Pfam" id="PF13614"/>
    </source>
</evidence>
<comment type="catalytic activity">
    <reaction evidence="15">
        <text>L-tyrosyl-[protein] + ATP = O-phospho-L-tyrosyl-[protein] + ADP + H(+)</text>
        <dbReference type="Rhea" id="RHEA:10596"/>
        <dbReference type="Rhea" id="RHEA-COMP:10136"/>
        <dbReference type="Rhea" id="RHEA-COMP:20101"/>
        <dbReference type="ChEBI" id="CHEBI:15378"/>
        <dbReference type="ChEBI" id="CHEBI:30616"/>
        <dbReference type="ChEBI" id="CHEBI:46858"/>
        <dbReference type="ChEBI" id="CHEBI:61978"/>
        <dbReference type="ChEBI" id="CHEBI:456216"/>
        <dbReference type="EC" id="2.7.10.2"/>
    </reaction>
</comment>
<dbReference type="PANTHER" id="PTHR32309:SF13">
    <property type="entry name" value="FERRIC ENTEROBACTIN TRANSPORT PROTEIN FEPE"/>
    <property type="match status" value="1"/>
</dbReference>
<evidence type="ECO:0000256" key="13">
    <source>
        <dbReference type="ARBA" id="ARBA00023136"/>
    </source>
</evidence>
<keyword evidence="8 18" id="KW-0812">Transmembrane</keyword>
<evidence type="ECO:0000256" key="16">
    <source>
        <dbReference type="SAM" id="Coils"/>
    </source>
</evidence>
<evidence type="ECO:0000256" key="17">
    <source>
        <dbReference type="SAM" id="MobiDB-lite"/>
    </source>
</evidence>
<evidence type="ECO:0000259" key="19">
    <source>
        <dbReference type="Pfam" id="PF02706"/>
    </source>
</evidence>
<comment type="similarity">
    <text evidence="3">Belongs to the etk/wzc family.</text>
</comment>